<name>A0A8J3WQS7_9ACTN</name>
<evidence type="ECO:0000256" key="4">
    <source>
        <dbReference type="ARBA" id="ARBA00022801"/>
    </source>
</evidence>
<protein>
    <recommendedName>
        <fullName evidence="8">Abasic site processing protein</fullName>
        <ecNumber evidence="8">3.4.-.-</ecNumber>
    </recommendedName>
</protein>
<comment type="caution">
    <text evidence="9">The sequence shown here is derived from an EMBL/GenBank/DDBJ whole genome shotgun (WGS) entry which is preliminary data.</text>
</comment>
<dbReference type="EC" id="3.4.-.-" evidence="8"/>
<keyword evidence="6" id="KW-0238">DNA-binding</keyword>
<evidence type="ECO:0000256" key="6">
    <source>
        <dbReference type="ARBA" id="ARBA00023125"/>
    </source>
</evidence>
<keyword evidence="2 8" id="KW-0645">Protease</keyword>
<evidence type="ECO:0000256" key="8">
    <source>
        <dbReference type="RuleBase" id="RU364100"/>
    </source>
</evidence>
<dbReference type="SUPFAM" id="SSF143081">
    <property type="entry name" value="BB1717-like"/>
    <property type="match status" value="1"/>
</dbReference>
<keyword evidence="4 8" id="KW-0378">Hydrolase</keyword>
<dbReference type="Proteomes" id="UP000619788">
    <property type="component" value="Unassembled WGS sequence"/>
</dbReference>
<evidence type="ECO:0000256" key="7">
    <source>
        <dbReference type="ARBA" id="ARBA00023239"/>
    </source>
</evidence>
<dbReference type="InterPro" id="IPR036590">
    <property type="entry name" value="SRAP-like"/>
</dbReference>
<dbReference type="GO" id="GO:0106300">
    <property type="term" value="P:protein-DNA covalent cross-linking repair"/>
    <property type="evidence" value="ECO:0007669"/>
    <property type="project" value="InterPro"/>
</dbReference>
<dbReference type="GO" id="GO:0016829">
    <property type="term" value="F:lyase activity"/>
    <property type="evidence" value="ECO:0007669"/>
    <property type="project" value="UniProtKB-KW"/>
</dbReference>
<evidence type="ECO:0000256" key="1">
    <source>
        <dbReference type="ARBA" id="ARBA00008136"/>
    </source>
</evidence>
<comment type="similarity">
    <text evidence="1 8">Belongs to the SOS response-associated peptidase family.</text>
</comment>
<dbReference type="AlphaFoldDB" id="A0A8J3WQS7"/>
<organism evidence="9 10">
    <name type="scientific">Planobispora siamensis</name>
    <dbReference type="NCBI Taxonomy" id="936338"/>
    <lineage>
        <taxon>Bacteria</taxon>
        <taxon>Bacillati</taxon>
        <taxon>Actinomycetota</taxon>
        <taxon>Actinomycetes</taxon>
        <taxon>Streptosporangiales</taxon>
        <taxon>Streptosporangiaceae</taxon>
        <taxon>Planobispora</taxon>
    </lineage>
</organism>
<reference evidence="9 10" key="1">
    <citation type="submission" date="2021-01" db="EMBL/GenBank/DDBJ databases">
        <title>Whole genome shotgun sequence of Planobispora siamensis NBRC 107568.</title>
        <authorList>
            <person name="Komaki H."/>
            <person name="Tamura T."/>
        </authorList>
    </citation>
    <scope>NUCLEOTIDE SEQUENCE [LARGE SCALE GENOMIC DNA]</scope>
    <source>
        <strain evidence="9 10">NBRC 107568</strain>
    </source>
</reference>
<sequence length="259" mass="28436">MCGRYASARAKQELIEEFEVELDGAPDEELGPDYNVAPTKRVYAVLSRVPKIEPAAETGSGARPVRQLRVMRWGLVPGWAKDPSIGSKMINARVETVAEKPSFRKAFAERRCLLPADGYYEWAVQEETGAKGKPKKQPYYIHPADGGSMAMAGLYEFWRDKGRPEDDPLAWLVTCTIITTSAVDEAGKVHDRMPMLIERDRWADWLDPGVADAREFLVPAGSTGLTLHPVSTAVNSVRNNGPELIAPVTAGAGGDRPLF</sequence>
<keyword evidence="3" id="KW-0227">DNA damage</keyword>
<dbReference type="PANTHER" id="PTHR13604">
    <property type="entry name" value="DC12-RELATED"/>
    <property type="match status" value="1"/>
</dbReference>
<keyword evidence="10" id="KW-1185">Reference proteome</keyword>
<keyword evidence="7" id="KW-0456">Lyase</keyword>
<dbReference type="InterPro" id="IPR003738">
    <property type="entry name" value="SRAP"/>
</dbReference>
<dbReference type="GO" id="GO:0006508">
    <property type="term" value="P:proteolysis"/>
    <property type="evidence" value="ECO:0007669"/>
    <property type="project" value="UniProtKB-KW"/>
</dbReference>
<gene>
    <name evidence="9" type="ORF">Psi01_67660</name>
</gene>
<evidence type="ECO:0000256" key="2">
    <source>
        <dbReference type="ARBA" id="ARBA00022670"/>
    </source>
</evidence>
<accession>A0A8J3WQS7</accession>
<dbReference type="Gene3D" id="3.90.1680.10">
    <property type="entry name" value="SOS response associated peptidase-like"/>
    <property type="match status" value="1"/>
</dbReference>
<dbReference type="GO" id="GO:0003697">
    <property type="term" value="F:single-stranded DNA binding"/>
    <property type="evidence" value="ECO:0007669"/>
    <property type="project" value="InterPro"/>
</dbReference>
<evidence type="ECO:0000256" key="3">
    <source>
        <dbReference type="ARBA" id="ARBA00022763"/>
    </source>
</evidence>
<dbReference type="GO" id="GO:0008233">
    <property type="term" value="F:peptidase activity"/>
    <property type="evidence" value="ECO:0007669"/>
    <property type="project" value="UniProtKB-KW"/>
</dbReference>
<dbReference type="EMBL" id="BOOJ01000060">
    <property type="protein sequence ID" value="GIH96136.1"/>
    <property type="molecule type" value="Genomic_DNA"/>
</dbReference>
<dbReference type="RefSeq" id="WP_204068198.1">
    <property type="nucleotide sequence ID" value="NZ_BOOJ01000060.1"/>
</dbReference>
<dbReference type="PANTHER" id="PTHR13604:SF0">
    <property type="entry name" value="ABASIC SITE PROCESSING PROTEIN HMCES"/>
    <property type="match status" value="1"/>
</dbReference>
<evidence type="ECO:0000313" key="9">
    <source>
        <dbReference type="EMBL" id="GIH96136.1"/>
    </source>
</evidence>
<dbReference type="Pfam" id="PF02586">
    <property type="entry name" value="SRAP"/>
    <property type="match status" value="1"/>
</dbReference>
<evidence type="ECO:0000256" key="5">
    <source>
        <dbReference type="ARBA" id="ARBA00023124"/>
    </source>
</evidence>
<keyword evidence="5" id="KW-0190">Covalent protein-DNA linkage</keyword>
<proteinExistence type="inferred from homology"/>
<evidence type="ECO:0000313" key="10">
    <source>
        <dbReference type="Proteomes" id="UP000619788"/>
    </source>
</evidence>